<dbReference type="CDD" id="cd00156">
    <property type="entry name" value="REC"/>
    <property type="match status" value="1"/>
</dbReference>
<dbReference type="GO" id="GO:0035438">
    <property type="term" value="F:cyclic-di-GMP binding"/>
    <property type="evidence" value="ECO:0007669"/>
    <property type="project" value="InterPro"/>
</dbReference>
<dbReference type="SMART" id="SM00448">
    <property type="entry name" value="REC"/>
    <property type="match status" value="1"/>
</dbReference>
<evidence type="ECO:0000256" key="2">
    <source>
        <dbReference type="PROSITE-ProRule" id="PRU00169"/>
    </source>
</evidence>
<accession>A0AAX4HVA2</accession>
<dbReference type="RefSeq" id="WP_321399944.1">
    <property type="nucleotide sequence ID" value="NZ_CP139487.1"/>
</dbReference>
<dbReference type="Gene3D" id="3.40.50.2300">
    <property type="match status" value="1"/>
</dbReference>
<proteinExistence type="predicted"/>
<dbReference type="PANTHER" id="PTHR44591:SF3">
    <property type="entry name" value="RESPONSE REGULATORY DOMAIN-CONTAINING PROTEIN"/>
    <property type="match status" value="1"/>
</dbReference>
<dbReference type="InterPro" id="IPR011006">
    <property type="entry name" value="CheY-like_superfamily"/>
</dbReference>
<dbReference type="Proteomes" id="UP001324634">
    <property type="component" value="Chromosome"/>
</dbReference>
<reference evidence="4 5" key="1">
    <citation type="submission" date="2023-11" db="EMBL/GenBank/DDBJ databases">
        <title>Peredibacter starrii A3.12.</title>
        <authorList>
            <person name="Mitchell R.J."/>
        </authorList>
    </citation>
    <scope>NUCLEOTIDE SEQUENCE [LARGE SCALE GENOMIC DNA]</scope>
    <source>
        <strain evidence="4 5">A3.12</strain>
    </source>
</reference>
<dbReference type="KEGG" id="psti:SOO65_10035"/>
<evidence type="ECO:0000259" key="3">
    <source>
        <dbReference type="PROSITE" id="PS50110"/>
    </source>
</evidence>
<dbReference type="PANTHER" id="PTHR44591">
    <property type="entry name" value="STRESS RESPONSE REGULATOR PROTEIN 1"/>
    <property type="match status" value="1"/>
</dbReference>
<dbReference type="InterPro" id="IPR009875">
    <property type="entry name" value="PilZ_domain"/>
</dbReference>
<dbReference type="Gene3D" id="2.40.10.220">
    <property type="entry name" value="predicted glycosyltransferase like domains"/>
    <property type="match status" value="1"/>
</dbReference>
<organism evidence="4 5">
    <name type="scientific">Peredibacter starrii</name>
    <dbReference type="NCBI Taxonomy" id="28202"/>
    <lineage>
        <taxon>Bacteria</taxon>
        <taxon>Pseudomonadati</taxon>
        <taxon>Bdellovibrionota</taxon>
        <taxon>Bacteriovoracia</taxon>
        <taxon>Bacteriovoracales</taxon>
        <taxon>Bacteriovoracaceae</taxon>
        <taxon>Peredibacter</taxon>
    </lineage>
</organism>
<evidence type="ECO:0000256" key="1">
    <source>
        <dbReference type="ARBA" id="ARBA00022553"/>
    </source>
</evidence>
<sequence>MEEDVLKGKTLLVVDDEVDLRDIVASELEFMGAKVFQAENILSAQRVLASHKIDLIISDIRMPGGTGVDLLDVVKAKDVQVPPVILITGFADITNEDAFDKGAEALLNKPFKLDDLIKMAVRYTSPVEERFNHGTIETRKEVKPINGELKIGRGGVSLKLDTHGTKYEIGEVVRFNFTYGDKSFTGEGICRWFKPTDQGAQKATMGVEFLHLTPETLDHFKDYFEDSKVVPYIPSFS</sequence>
<dbReference type="Pfam" id="PF07238">
    <property type="entry name" value="PilZ"/>
    <property type="match status" value="1"/>
</dbReference>
<dbReference type="EMBL" id="CP139487">
    <property type="protein sequence ID" value="WPU67092.1"/>
    <property type="molecule type" value="Genomic_DNA"/>
</dbReference>
<keyword evidence="5" id="KW-1185">Reference proteome</keyword>
<keyword evidence="1 2" id="KW-0597">Phosphoprotein</keyword>
<dbReference type="SUPFAM" id="SSF52172">
    <property type="entry name" value="CheY-like"/>
    <property type="match status" value="1"/>
</dbReference>
<protein>
    <submittedName>
        <fullName evidence="4">Response regulator</fullName>
    </submittedName>
</protein>
<dbReference type="Pfam" id="PF00072">
    <property type="entry name" value="Response_reg"/>
    <property type="match status" value="1"/>
</dbReference>
<dbReference type="AlphaFoldDB" id="A0AAX4HVA2"/>
<feature type="modified residue" description="4-aspartylphosphate" evidence="2">
    <location>
        <position position="59"/>
    </location>
</feature>
<evidence type="ECO:0000313" key="4">
    <source>
        <dbReference type="EMBL" id="WPU67092.1"/>
    </source>
</evidence>
<feature type="domain" description="Response regulatory" evidence="3">
    <location>
        <begin position="10"/>
        <end position="124"/>
    </location>
</feature>
<name>A0AAX4HVA2_9BACT</name>
<dbReference type="InterPro" id="IPR050595">
    <property type="entry name" value="Bact_response_regulator"/>
</dbReference>
<gene>
    <name evidence="4" type="ORF">SOO65_10035</name>
</gene>
<dbReference type="GO" id="GO:0000160">
    <property type="term" value="P:phosphorelay signal transduction system"/>
    <property type="evidence" value="ECO:0007669"/>
    <property type="project" value="InterPro"/>
</dbReference>
<dbReference type="PROSITE" id="PS50110">
    <property type="entry name" value="RESPONSE_REGULATORY"/>
    <property type="match status" value="1"/>
</dbReference>
<dbReference type="InterPro" id="IPR001789">
    <property type="entry name" value="Sig_transdc_resp-reg_receiver"/>
</dbReference>
<evidence type="ECO:0000313" key="5">
    <source>
        <dbReference type="Proteomes" id="UP001324634"/>
    </source>
</evidence>